<name>A0A9D5Q416_9BACT</name>
<dbReference type="Proteomes" id="UP000649604">
    <property type="component" value="Unassembled WGS sequence"/>
</dbReference>
<organism evidence="2 3">
    <name type="scientific">candidate division KSB3 bacterium</name>
    <dbReference type="NCBI Taxonomy" id="2044937"/>
    <lineage>
        <taxon>Bacteria</taxon>
        <taxon>candidate division KSB3</taxon>
    </lineage>
</organism>
<dbReference type="CDD" id="cd13585">
    <property type="entry name" value="PBP2_TMBP_like"/>
    <property type="match status" value="1"/>
</dbReference>
<dbReference type="Pfam" id="PF01547">
    <property type="entry name" value="SBP_bac_1"/>
    <property type="match status" value="1"/>
</dbReference>
<keyword evidence="1" id="KW-0732">Signal</keyword>
<dbReference type="InterPro" id="IPR050490">
    <property type="entry name" value="Bact_solute-bd_prot1"/>
</dbReference>
<evidence type="ECO:0000313" key="3">
    <source>
        <dbReference type="Proteomes" id="UP000649604"/>
    </source>
</evidence>
<reference evidence="2" key="1">
    <citation type="submission" date="2019-11" db="EMBL/GenBank/DDBJ databases">
        <title>Microbial mats filling the niche in hypersaline microbial mats.</title>
        <authorList>
            <person name="Wong H.L."/>
            <person name="Macleod F.I."/>
            <person name="White R.A. III"/>
            <person name="Burns B.P."/>
        </authorList>
    </citation>
    <scope>NUCLEOTIDE SEQUENCE</scope>
    <source>
        <strain evidence="2">Rbin_158</strain>
    </source>
</reference>
<feature type="signal peptide" evidence="1">
    <location>
        <begin position="1"/>
        <end position="22"/>
    </location>
</feature>
<sequence>MKKVAVILIFAALLCSMQTASAEWSWESAAAPYKGQTIYVLLQTHPATDATAPLIEEFEKMTGINVEMELLQRRAMNTREEMELSASKGAYDVTHNAPPKRVRYARANWAAPLNGFIKNSDLTSPDFNLDDFVPAYLDMLKIDETIYGLPFSGETNLLYYRTDIFEEHGIAGPPQTIDELEEIAAKIDTEDIPAFVTRAVKGQGINVYTWATFLRSYGGDFFDQDLKPTLDTPEAILATEKYAEILQNYGPFGVSGYSHYECTTDFSQGKVAMFLGAGPWGASVFNDPAKSKIIGKWMAAQVPAGPEGRFTDAYTHGMMIPANAANKEAAWLFIQWYTSTETQLARAVKEGGDGSVTRISVFNDPDYQEWYKKGNWAAAQLEAVEKYGAELRPNSLPEWLEVGDRIGAAVQQVIAGEATAEEAMTAANEDVYQIMQEAGYY</sequence>
<dbReference type="SUPFAM" id="SSF53850">
    <property type="entry name" value="Periplasmic binding protein-like II"/>
    <property type="match status" value="1"/>
</dbReference>
<evidence type="ECO:0000313" key="2">
    <source>
        <dbReference type="EMBL" id="MBD3323085.1"/>
    </source>
</evidence>
<dbReference type="InterPro" id="IPR006059">
    <property type="entry name" value="SBP"/>
</dbReference>
<dbReference type="Gene3D" id="3.40.190.10">
    <property type="entry name" value="Periplasmic binding protein-like II"/>
    <property type="match status" value="2"/>
</dbReference>
<dbReference type="PANTHER" id="PTHR43649:SF12">
    <property type="entry name" value="DIACETYLCHITOBIOSE BINDING PROTEIN DASA"/>
    <property type="match status" value="1"/>
</dbReference>
<dbReference type="EMBL" id="WJJP01000021">
    <property type="protein sequence ID" value="MBD3323085.1"/>
    <property type="molecule type" value="Genomic_DNA"/>
</dbReference>
<accession>A0A9D5Q416</accession>
<comment type="caution">
    <text evidence="2">The sequence shown here is derived from an EMBL/GenBank/DDBJ whole genome shotgun (WGS) entry which is preliminary data.</text>
</comment>
<feature type="chain" id="PRO_5038995114" evidence="1">
    <location>
        <begin position="23"/>
        <end position="441"/>
    </location>
</feature>
<gene>
    <name evidence="2" type="ORF">GF339_00790</name>
</gene>
<dbReference type="AlphaFoldDB" id="A0A9D5Q416"/>
<proteinExistence type="predicted"/>
<dbReference type="PANTHER" id="PTHR43649">
    <property type="entry name" value="ARABINOSE-BINDING PROTEIN-RELATED"/>
    <property type="match status" value="1"/>
</dbReference>
<protein>
    <submittedName>
        <fullName evidence="2">Extracellular solute-binding protein</fullName>
    </submittedName>
</protein>
<evidence type="ECO:0000256" key="1">
    <source>
        <dbReference type="SAM" id="SignalP"/>
    </source>
</evidence>